<dbReference type="PANTHER" id="PTHR43228:SF1">
    <property type="entry name" value="TWO-COMPONENT RESPONSE REGULATOR ARR22"/>
    <property type="match status" value="1"/>
</dbReference>
<dbReference type="PROSITE" id="PS50110">
    <property type="entry name" value="RESPONSE_REGULATORY"/>
    <property type="match status" value="1"/>
</dbReference>
<dbReference type="InterPro" id="IPR011006">
    <property type="entry name" value="CheY-like_superfamily"/>
</dbReference>
<evidence type="ECO:0000256" key="3">
    <source>
        <dbReference type="PROSITE-ProRule" id="PRU00169"/>
    </source>
</evidence>
<dbReference type="SUPFAM" id="SSF52172">
    <property type="entry name" value="CheY-like"/>
    <property type="match status" value="1"/>
</dbReference>
<dbReference type="Proteomes" id="UP000077384">
    <property type="component" value="Unassembled WGS sequence"/>
</dbReference>
<dbReference type="InterPro" id="IPR001789">
    <property type="entry name" value="Sig_transdc_resp-reg_receiver"/>
</dbReference>
<gene>
    <name evidence="5" type="primary">cheY_2</name>
    <name evidence="6" type="ORF">CLCOS_30210</name>
    <name evidence="5" type="ORF">WX73_02215</name>
</gene>
<dbReference type="Proteomes" id="UP000093694">
    <property type="component" value="Unassembled WGS sequence"/>
</dbReference>
<comment type="function">
    <text evidence="2">May play the central regulatory role in sporulation. It may be an element of the effector pathway responsible for the activation of sporulation genes in response to nutritional stress. Spo0A may act in concert with spo0H (a sigma factor) to control the expression of some genes that are critical to the sporulation process.</text>
</comment>
<name>A0A162L6N5_9CLOT</name>
<dbReference type="Gene3D" id="3.40.50.2300">
    <property type="match status" value="1"/>
</dbReference>
<protein>
    <recommendedName>
        <fullName evidence="1">Stage 0 sporulation protein A homolog</fullName>
    </recommendedName>
</protein>
<keyword evidence="8" id="KW-1185">Reference proteome</keyword>
<dbReference type="RefSeq" id="WP_063602158.1">
    <property type="nucleotide sequence ID" value="NZ_LITQ01000033.1"/>
</dbReference>
<organism evidence="5 7">
    <name type="scientific">Clostridium coskatii</name>
    <dbReference type="NCBI Taxonomy" id="1705578"/>
    <lineage>
        <taxon>Bacteria</taxon>
        <taxon>Bacillati</taxon>
        <taxon>Bacillota</taxon>
        <taxon>Clostridia</taxon>
        <taxon>Eubacteriales</taxon>
        <taxon>Clostridiaceae</taxon>
        <taxon>Clostridium</taxon>
    </lineage>
</organism>
<feature type="modified residue" description="4-aspartylphosphate" evidence="3">
    <location>
        <position position="53"/>
    </location>
</feature>
<dbReference type="GO" id="GO:0000160">
    <property type="term" value="P:phosphorelay signal transduction system"/>
    <property type="evidence" value="ECO:0007669"/>
    <property type="project" value="InterPro"/>
</dbReference>
<feature type="domain" description="Response regulatory" evidence="4">
    <location>
        <begin position="3"/>
        <end position="120"/>
    </location>
</feature>
<dbReference type="PANTHER" id="PTHR43228">
    <property type="entry name" value="TWO-COMPONENT RESPONSE REGULATOR"/>
    <property type="match status" value="1"/>
</dbReference>
<evidence type="ECO:0000313" key="5">
    <source>
        <dbReference type="EMBL" id="OAA89356.1"/>
    </source>
</evidence>
<keyword evidence="3" id="KW-0597">Phosphoprotein</keyword>
<dbReference type="AlphaFoldDB" id="A0A162L6N5"/>
<dbReference type="InterPro" id="IPR052048">
    <property type="entry name" value="ST_Response_Regulator"/>
</dbReference>
<accession>A0A162L6N5</accession>
<evidence type="ECO:0000313" key="7">
    <source>
        <dbReference type="Proteomes" id="UP000077384"/>
    </source>
</evidence>
<dbReference type="Pfam" id="PF00072">
    <property type="entry name" value="Response_reg"/>
    <property type="match status" value="1"/>
</dbReference>
<dbReference type="SMART" id="SM00448">
    <property type="entry name" value="REC"/>
    <property type="match status" value="1"/>
</dbReference>
<dbReference type="EMBL" id="LITQ01000033">
    <property type="protein sequence ID" value="OAA89356.1"/>
    <property type="molecule type" value="Genomic_DNA"/>
</dbReference>
<evidence type="ECO:0000256" key="2">
    <source>
        <dbReference type="ARBA" id="ARBA00024867"/>
    </source>
</evidence>
<evidence type="ECO:0000313" key="8">
    <source>
        <dbReference type="Proteomes" id="UP000093694"/>
    </source>
</evidence>
<evidence type="ECO:0000313" key="6">
    <source>
        <dbReference type="EMBL" id="OBR92357.1"/>
    </source>
</evidence>
<reference evidence="5 7" key="1">
    <citation type="journal article" date="2015" name="Biotechnol. Bioeng.">
        <title>Genome sequence and phenotypic characterization of Caulobacter segnis.</title>
        <authorList>
            <person name="Patel S."/>
            <person name="Fletcher B."/>
            <person name="Scott D.C."/>
            <person name="Ely B."/>
        </authorList>
    </citation>
    <scope>NUCLEOTIDE SEQUENCE [LARGE SCALE GENOMIC DNA]</scope>
    <source>
        <strain evidence="5 7">PS02</strain>
    </source>
</reference>
<evidence type="ECO:0000256" key="1">
    <source>
        <dbReference type="ARBA" id="ARBA00018672"/>
    </source>
</evidence>
<reference evidence="6 8" key="2">
    <citation type="journal article" date="2016" name="Front. Microbiol.">
        <title>Industrial Acetogenic Biocatalysts: A Comparative Metabolic and Genomic Analysis.</title>
        <authorList>
            <person name="Bengelsdorf F."/>
            <person name="Poehlein A."/>
            <person name="Sonja S."/>
            <person name="Erz C."/>
            <person name="Hummel T."/>
            <person name="Hoffmeister S."/>
            <person name="Daniel R."/>
            <person name="Durre P."/>
        </authorList>
    </citation>
    <scope>NUCLEOTIDE SEQUENCE [LARGE SCALE GENOMIC DNA]</scope>
    <source>
        <strain evidence="6 8">PTA-10522</strain>
    </source>
</reference>
<comment type="caution">
    <text evidence="5">The sequence shown here is derived from an EMBL/GenBank/DDBJ whole genome shotgun (WGS) entry which is preliminary data.</text>
</comment>
<proteinExistence type="predicted"/>
<dbReference type="EMBL" id="LROR01000058">
    <property type="protein sequence ID" value="OBR92357.1"/>
    <property type="molecule type" value="Genomic_DNA"/>
</dbReference>
<evidence type="ECO:0000259" key="4">
    <source>
        <dbReference type="PROSITE" id="PS50110"/>
    </source>
</evidence>
<dbReference type="PATRIC" id="fig|1705578.3.peg.2476"/>
<sequence>MKKVLVVDNSSYMRMFVKKIIEKGGFHSIFGASNKHEVVELFKLEKPDIVLLDLNMSEVKMDGVEVLTDIMKIDPNAVVLIMSAVGHEEVKDECIKLGASGYIRKPFHTETLLKTLEEYK</sequence>